<dbReference type="EMBL" id="JAALHA020000029">
    <property type="protein sequence ID" value="MDR9900014.1"/>
    <property type="molecule type" value="Genomic_DNA"/>
</dbReference>
<reference evidence="2" key="1">
    <citation type="journal article" date="2021" name="Science">
        <title>Hunting the eagle killer: A cyanobacterial neurotoxin causes vacuolar myelinopathy.</title>
        <authorList>
            <person name="Breinlinger S."/>
            <person name="Phillips T.J."/>
            <person name="Haram B.N."/>
            <person name="Mares J."/>
            <person name="Martinez Yerena J.A."/>
            <person name="Hrouzek P."/>
            <person name="Sobotka R."/>
            <person name="Henderson W.M."/>
            <person name="Schmieder P."/>
            <person name="Williams S.M."/>
            <person name="Lauderdale J.D."/>
            <person name="Wilde H.D."/>
            <person name="Gerrin W."/>
            <person name="Kust A."/>
            <person name="Washington J.W."/>
            <person name="Wagner C."/>
            <person name="Geier B."/>
            <person name="Liebeke M."/>
            <person name="Enke H."/>
            <person name="Niedermeyer T.H.J."/>
            <person name="Wilde S.B."/>
        </authorList>
    </citation>
    <scope>NUCLEOTIDE SEQUENCE [LARGE SCALE GENOMIC DNA]</scope>
    <source>
        <strain evidence="2">Thurmond2011</strain>
    </source>
</reference>
<dbReference type="Proteomes" id="UP000667802">
    <property type="component" value="Unassembled WGS sequence"/>
</dbReference>
<sequence>MVFTFCYIARFIPTYLFRVSGSFSPQTQSAIASSLPYDKCIFNFAQVLRCLSLVAQYMTNGNSSTNQECGNMMWVLGCKVPGGKVEAETAPY</sequence>
<evidence type="ECO:0000313" key="2">
    <source>
        <dbReference type="Proteomes" id="UP000667802"/>
    </source>
</evidence>
<proteinExistence type="predicted"/>
<comment type="caution">
    <text evidence="1">The sequence shown here is derived from an EMBL/GenBank/DDBJ whole genome shotgun (WGS) entry which is preliminary data.</text>
</comment>
<protein>
    <submittedName>
        <fullName evidence="1">Uncharacterized protein</fullName>
    </submittedName>
</protein>
<name>A0AAP5IF04_9CYAN</name>
<organism evidence="1 2">
    <name type="scientific">Aetokthonos hydrillicola Thurmond2011</name>
    <dbReference type="NCBI Taxonomy" id="2712845"/>
    <lineage>
        <taxon>Bacteria</taxon>
        <taxon>Bacillati</taxon>
        <taxon>Cyanobacteriota</taxon>
        <taxon>Cyanophyceae</taxon>
        <taxon>Nostocales</taxon>
        <taxon>Hapalosiphonaceae</taxon>
        <taxon>Aetokthonos</taxon>
    </lineage>
</organism>
<accession>A0AAP5IF04</accession>
<dbReference type="RefSeq" id="WP_208340866.1">
    <property type="nucleotide sequence ID" value="NZ_CAWQFN010000747.1"/>
</dbReference>
<evidence type="ECO:0000313" key="1">
    <source>
        <dbReference type="EMBL" id="MDR9900014.1"/>
    </source>
</evidence>
<gene>
    <name evidence="1" type="ORF">G7B40_036490</name>
</gene>
<dbReference type="AlphaFoldDB" id="A0AAP5IF04"/>
<keyword evidence="2" id="KW-1185">Reference proteome</keyword>